<evidence type="ECO:0000256" key="2">
    <source>
        <dbReference type="ARBA" id="ARBA00022505"/>
    </source>
</evidence>
<dbReference type="eggNOG" id="COG4148">
    <property type="taxonomic scope" value="Bacteria"/>
</dbReference>
<dbReference type="Gene3D" id="2.40.50.100">
    <property type="match status" value="1"/>
</dbReference>
<evidence type="ECO:0000256" key="6">
    <source>
        <dbReference type="PROSITE-ProRule" id="PRU01213"/>
    </source>
</evidence>
<dbReference type="EC" id="3.6.3.29" evidence="9"/>
<name>Q3ATI7_CHLCH</name>
<evidence type="ECO:0000256" key="1">
    <source>
        <dbReference type="ARBA" id="ARBA00022448"/>
    </source>
</evidence>
<dbReference type="PROSITE" id="PS51866">
    <property type="entry name" value="MOP"/>
    <property type="match status" value="1"/>
</dbReference>
<dbReference type="EMBL" id="CP000108">
    <property type="protein sequence ID" value="ABB27688.1"/>
    <property type="molecule type" value="Genomic_DNA"/>
</dbReference>
<dbReference type="GO" id="GO:0005524">
    <property type="term" value="F:ATP binding"/>
    <property type="evidence" value="ECO:0007669"/>
    <property type="project" value="UniProtKB-KW"/>
</dbReference>
<keyword evidence="2 6" id="KW-0500">Molybdenum</keyword>
<sequence>MNLQLDIHKKLGNFSFEVQSLIQGERIGIFGASGSGKSTLVSLIAGLMQPDKGQIVLDNTILYSSSKSINLPPEQRRIAIVFQHAMLFPHLSVKTNLLYGFKRCKKKYQRIKPEALIELLELQPLLTRGVQHLSGGEKQRVALGRAILANPRLLIMDEPLSALDNKLRFQIIPYLKSVSEEFKIPYLFISHSTIEMRLMSDLILTIENGHHTTTITPEQLARTSMADGINGYLNLLSLTNPRQDKRLLLFDWGQNTLAIIGQVSNSTTLFELSSHDIILFKKHPGAISARNLLECTVKEIFDGGGRVGVVLAIGTETLVAEIVCQAAHELEVSVGTKLCAAIKASSFRQLV</sequence>
<dbReference type="SUPFAM" id="SSF50331">
    <property type="entry name" value="MOP-like"/>
    <property type="match status" value="1"/>
</dbReference>
<dbReference type="PROSITE" id="PS00211">
    <property type="entry name" value="ABC_TRANSPORTER_1"/>
    <property type="match status" value="1"/>
</dbReference>
<dbReference type="KEGG" id="cch:Cag_0415"/>
<dbReference type="InterPro" id="IPR005116">
    <property type="entry name" value="Transp-assoc_OB_typ1"/>
</dbReference>
<keyword evidence="3" id="KW-0472">Membrane</keyword>
<reference evidence="9" key="1">
    <citation type="submission" date="2005-08" db="EMBL/GenBank/DDBJ databases">
        <title>Complete sequence of Chlorobium chlorochromatii CaD3.</title>
        <authorList>
            <person name="Copeland A."/>
            <person name="Lucas S."/>
            <person name="Lapidus A."/>
            <person name="Barry K."/>
            <person name="Detter J.C."/>
            <person name="Glavina T."/>
            <person name="Hammon N."/>
            <person name="Israni S."/>
            <person name="Pitluck S."/>
            <person name="Bryant D."/>
            <person name="Schmutz J."/>
            <person name="Larimer F."/>
            <person name="Land M."/>
            <person name="Kyrpides N."/>
            <person name="Ivanova N."/>
            <person name="Richardson P."/>
        </authorList>
    </citation>
    <scope>NUCLEOTIDE SEQUENCE [LARGE SCALE GENOMIC DNA]</scope>
    <source>
        <strain evidence="9">CaD3</strain>
    </source>
</reference>
<dbReference type="SUPFAM" id="SSF52540">
    <property type="entry name" value="P-loop containing nucleoside triphosphate hydrolases"/>
    <property type="match status" value="1"/>
</dbReference>
<dbReference type="InterPro" id="IPR050093">
    <property type="entry name" value="ABC_SmlMolc_Importer"/>
</dbReference>
<gene>
    <name evidence="9" type="ordered locus">Cag_0415</name>
</gene>
<feature type="domain" description="Mop" evidence="8">
    <location>
        <begin position="286"/>
        <end position="351"/>
    </location>
</feature>
<dbReference type="HOGENOM" id="CLU_000604_1_1_10"/>
<dbReference type="Pfam" id="PF03459">
    <property type="entry name" value="TOBE"/>
    <property type="match status" value="1"/>
</dbReference>
<dbReference type="InterPro" id="IPR008995">
    <property type="entry name" value="Mo/tungstate-bd_C_term_dom"/>
</dbReference>
<dbReference type="GO" id="GO:0016020">
    <property type="term" value="C:membrane"/>
    <property type="evidence" value="ECO:0007669"/>
    <property type="project" value="InterPro"/>
</dbReference>
<dbReference type="InterPro" id="IPR017871">
    <property type="entry name" value="ABC_transporter-like_CS"/>
</dbReference>
<feature type="domain" description="ABC transporter" evidence="7">
    <location>
        <begin position="2"/>
        <end position="233"/>
    </location>
</feature>
<keyword evidence="9" id="KW-0378">Hydrolase</keyword>
<dbReference type="PANTHER" id="PTHR42781:SF4">
    <property type="entry name" value="SPERMIDINE_PUTRESCINE IMPORT ATP-BINDING PROTEIN POTA"/>
    <property type="match status" value="1"/>
</dbReference>
<dbReference type="InterPro" id="IPR027417">
    <property type="entry name" value="P-loop_NTPase"/>
</dbReference>
<dbReference type="InterPro" id="IPR003439">
    <property type="entry name" value="ABC_transporter-like_ATP-bd"/>
</dbReference>
<evidence type="ECO:0000256" key="5">
    <source>
        <dbReference type="ARBA" id="ARBA00022840"/>
    </source>
</evidence>
<evidence type="ECO:0000259" key="7">
    <source>
        <dbReference type="PROSITE" id="PS50893"/>
    </source>
</evidence>
<evidence type="ECO:0000256" key="3">
    <source>
        <dbReference type="ARBA" id="ARBA00022519"/>
    </source>
</evidence>
<keyword evidence="5 9" id="KW-0067">ATP-binding</keyword>
<evidence type="ECO:0000313" key="9">
    <source>
        <dbReference type="EMBL" id="ABB27688.1"/>
    </source>
</evidence>
<evidence type="ECO:0000259" key="8">
    <source>
        <dbReference type="PROSITE" id="PS51866"/>
    </source>
</evidence>
<dbReference type="GO" id="GO:0140359">
    <property type="term" value="F:ABC-type transporter activity"/>
    <property type="evidence" value="ECO:0007669"/>
    <property type="project" value="InterPro"/>
</dbReference>
<keyword evidence="1" id="KW-0813">Transport</keyword>
<keyword evidence="3" id="KW-1003">Cell membrane</keyword>
<dbReference type="GO" id="GO:0015098">
    <property type="term" value="F:molybdate ion transmembrane transporter activity"/>
    <property type="evidence" value="ECO:0007669"/>
    <property type="project" value="InterPro"/>
</dbReference>
<proteinExistence type="predicted"/>
<dbReference type="GO" id="GO:0016887">
    <property type="term" value="F:ATP hydrolysis activity"/>
    <property type="evidence" value="ECO:0007669"/>
    <property type="project" value="InterPro"/>
</dbReference>
<organism evidence="9">
    <name type="scientific">Chlorobium chlorochromatii (strain CaD3)</name>
    <dbReference type="NCBI Taxonomy" id="340177"/>
    <lineage>
        <taxon>Bacteria</taxon>
        <taxon>Pseudomonadati</taxon>
        <taxon>Chlorobiota</taxon>
        <taxon>Chlorobiia</taxon>
        <taxon>Chlorobiales</taxon>
        <taxon>Chlorobiaceae</taxon>
        <taxon>Chlorobium/Pelodictyon group</taxon>
        <taxon>Chlorobium</taxon>
    </lineage>
</organism>
<dbReference type="PANTHER" id="PTHR42781">
    <property type="entry name" value="SPERMIDINE/PUTRESCINE IMPORT ATP-BINDING PROTEIN POTA"/>
    <property type="match status" value="1"/>
</dbReference>
<dbReference type="NCBIfam" id="TIGR02142">
    <property type="entry name" value="modC_ABC"/>
    <property type="match status" value="1"/>
</dbReference>
<dbReference type="InterPro" id="IPR004606">
    <property type="entry name" value="Mop_domain"/>
</dbReference>
<keyword evidence="4" id="KW-0547">Nucleotide-binding</keyword>
<protein>
    <submittedName>
        <fullName evidence="9">Molybdate ABC transporter, ATP-binding protein</fullName>
        <ecNumber evidence="9">3.6.3.29</ecNumber>
    </submittedName>
</protein>
<keyword evidence="3" id="KW-0997">Cell inner membrane</keyword>
<dbReference type="SMART" id="SM00382">
    <property type="entry name" value="AAA"/>
    <property type="match status" value="1"/>
</dbReference>
<dbReference type="PROSITE" id="PS50893">
    <property type="entry name" value="ABC_TRANSPORTER_2"/>
    <property type="match status" value="1"/>
</dbReference>
<dbReference type="AlphaFoldDB" id="Q3ATI7"/>
<dbReference type="STRING" id="340177.Cag_0415"/>
<accession>Q3ATI7</accession>
<dbReference type="InterPro" id="IPR003593">
    <property type="entry name" value="AAA+_ATPase"/>
</dbReference>
<dbReference type="OrthoDB" id="9802264at2"/>
<dbReference type="Pfam" id="PF00005">
    <property type="entry name" value="ABC_tran"/>
    <property type="match status" value="1"/>
</dbReference>
<dbReference type="InterPro" id="IPR011868">
    <property type="entry name" value="ModC_ABC_ATP-bd"/>
</dbReference>
<evidence type="ECO:0000256" key="4">
    <source>
        <dbReference type="ARBA" id="ARBA00022741"/>
    </source>
</evidence>
<dbReference type="Gene3D" id="3.40.50.300">
    <property type="entry name" value="P-loop containing nucleotide triphosphate hydrolases"/>
    <property type="match status" value="1"/>
</dbReference>